<dbReference type="InterPro" id="IPR049142">
    <property type="entry name" value="MS_channel_1st"/>
</dbReference>
<comment type="subcellular location">
    <subcellularLocation>
        <location evidence="1">Cell membrane</location>
        <topology evidence="1">Multi-pass membrane protein</topology>
    </subcellularLocation>
</comment>
<comment type="similarity">
    <text evidence="2">Belongs to the MscS (TC 1.A.23) family.</text>
</comment>
<dbReference type="SUPFAM" id="SSF50182">
    <property type="entry name" value="Sm-like ribonucleoproteins"/>
    <property type="match status" value="1"/>
</dbReference>
<proteinExistence type="inferred from homology"/>
<keyword evidence="5 7" id="KW-1133">Transmembrane helix</keyword>
<dbReference type="Pfam" id="PF21082">
    <property type="entry name" value="MS_channel_3rd"/>
    <property type="match status" value="1"/>
</dbReference>
<evidence type="ECO:0000256" key="4">
    <source>
        <dbReference type="ARBA" id="ARBA00022692"/>
    </source>
</evidence>
<dbReference type="SUPFAM" id="SSF82861">
    <property type="entry name" value="Mechanosensitive channel protein MscS (YggB), transmembrane region"/>
    <property type="match status" value="1"/>
</dbReference>
<keyword evidence="3" id="KW-1003">Cell membrane</keyword>
<dbReference type="Pfam" id="PF21088">
    <property type="entry name" value="MS_channel_1st"/>
    <property type="match status" value="1"/>
</dbReference>
<feature type="transmembrane region" description="Helical" evidence="7">
    <location>
        <begin position="285"/>
        <end position="306"/>
    </location>
</feature>
<dbReference type="InterPro" id="IPR045042">
    <property type="entry name" value="YnaI-like"/>
</dbReference>
<evidence type="ECO:0000259" key="9">
    <source>
        <dbReference type="Pfam" id="PF21082"/>
    </source>
</evidence>
<feature type="domain" description="Mechanosensitive ion channel transmembrane helices 2/3" evidence="10">
    <location>
        <begin position="333"/>
        <end position="374"/>
    </location>
</feature>
<protein>
    <submittedName>
        <fullName evidence="11">Mechanosensitive ion channel</fullName>
    </submittedName>
</protein>
<evidence type="ECO:0000256" key="2">
    <source>
        <dbReference type="ARBA" id="ARBA00008017"/>
    </source>
</evidence>
<dbReference type="InterPro" id="IPR023408">
    <property type="entry name" value="MscS_beta-dom_sf"/>
</dbReference>
<keyword evidence="4 7" id="KW-0812">Transmembrane</keyword>
<dbReference type="InterPro" id="IPR049278">
    <property type="entry name" value="MS_channel_C"/>
</dbReference>
<feature type="transmembrane region" description="Helical" evidence="7">
    <location>
        <begin position="214"/>
        <end position="238"/>
    </location>
</feature>
<feature type="domain" description="Mechanosensitive ion channel MscS C-terminal" evidence="9">
    <location>
        <begin position="449"/>
        <end position="560"/>
    </location>
</feature>
<dbReference type="EMBL" id="FPKX01000044">
    <property type="protein sequence ID" value="SFZ98286.1"/>
    <property type="molecule type" value="Genomic_DNA"/>
</dbReference>
<dbReference type="InterPro" id="IPR011014">
    <property type="entry name" value="MscS_channel_TM-2"/>
</dbReference>
<organism evidence="11">
    <name type="scientific">hydrothermal vent metagenome</name>
    <dbReference type="NCBI Taxonomy" id="652676"/>
    <lineage>
        <taxon>unclassified sequences</taxon>
        <taxon>metagenomes</taxon>
        <taxon>ecological metagenomes</taxon>
    </lineage>
</organism>
<evidence type="ECO:0000256" key="5">
    <source>
        <dbReference type="ARBA" id="ARBA00022989"/>
    </source>
</evidence>
<dbReference type="InterPro" id="IPR006686">
    <property type="entry name" value="MscS_channel_CS"/>
</dbReference>
<dbReference type="PANTHER" id="PTHR43634:SF2">
    <property type="entry name" value="LOW CONDUCTANCE MECHANOSENSITIVE CHANNEL YNAI"/>
    <property type="match status" value="1"/>
</dbReference>
<dbReference type="Gene3D" id="3.30.70.100">
    <property type="match status" value="1"/>
</dbReference>
<dbReference type="InterPro" id="IPR011066">
    <property type="entry name" value="MscS_channel_C_sf"/>
</dbReference>
<evidence type="ECO:0000259" key="10">
    <source>
        <dbReference type="Pfam" id="PF21088"/>
    </source>
</evidence>
<evidence type="ECO:0000256" key="3">
    <source>
        <dbReference type="ARBA" id="ARBA00022475"/>
    </source>
</evidence>
<evidence type="ECO:0000256" key="6">
    <source>
        <dbReference type="ARBA" id="ARBA00023136"/>
    </source>
</evidence>
<dbReference type="GO" id="GO:0005886">
    <property type="term" value="C:plasma membrane"/>
    <property type="evidence" value="ECO:0007669"/>
    <property type="project" value="UniProtKB-SubCell"/>
</dbReference>
<gene>
    <name evidence="11" type="ORF">MNB_SV-5-1799</name>
</gene>
<dbReference type="Gene3D" id="1.10.287.1260">
    <property type="match status" value="1"/>
</dbReference>
<reference evidence="11" key="1">
    <citation type="submission" date="2016-10" db="EMBL/GenBank/DDBJ databases">
        <authorList>
            <person name="de Groot N.N."/>
        </authorList>
    </citation>
    <scope>NUCLEOTIDE SEQUENCE</scope>
</reference>
<feature type="domain" description="Mechanosensitive ion channel MscS" evidence="8">
    <location>
        <begin position="375"/>
        <end position="442"/>
    </location>
</feature>
<dbReference type="InterPro" id="IPR006685">
    <property type="entry name" value="MscS_channel_2nd"/>
</dbReference>
<dbReference type="GO" id="GO:0055085">
    <property type="term" value="P:transmembrane transport"/>
    <property type="evidence" value="ECO:0007669"/>
    <property type="project" value="InterPro"/>
</dbReference>
<accession>A0A1W1EE43</accession>
<feature type="transmembrane region" description="Helical" evidence="7">
    <location>
        <begin position="357"/>
        <end position="373"/>
    </location>
</feature>
<dbReference type="Gene3D" id="2.30.30.60">
    <property type="match status" value="1"/>
</dbReference>
<dbReference type="Pfam" id="PF00924">
    <property type="entry name" value="MS_channel_2nd"/>
    <property type="match status" value="1"/>
</dbReference>
<feature type="transmembrane region" description="Helical" evidence="7">
    <location>
        <begin position="259"/>
        <end position="279"/>
    </location>
</feature>
<dbReference type="AlphaFoldDB" id="A0A1W1EE43"/>
<evidence type="ECO:0000259" key="8">
    <source>
        <dbReference type="Pfam" id="PF00924"/>
    </source>
</evidence>
<evidence type="ECO:0000256" key="7">
    <source>
        <dbReference type="SAM" id="Phobius"/>
    </source>
</evidence>
<dbReference type="InterPro" id="IPR010920">
    <property type="entry name" value="LSM_dom_sf"/>
</dbReference>
<evidence type="ECO:0000313" key="11">
    <source>
        <dbReference type="EMBL" id="SFZ98286.1"/>
    </source>
</evidence>
<name>A0A1W1EE43_9ZZZZ</name>
<dbReference type="PANTHER" id="PTHR43634">
    <property type="entry name" value="OW CONDUCTANCE MECHANOSENSITIVE CHANNEL"/>
    <property type="match status" value="1"/>
</dbReference>
<feature type="transmembrane region" description="Helical" evidence="7">
    <location>
        <begin position="327"/>
        <end position="351"/>
    </location>
</feature>
<dbReference type="PROSITE" id="PS01246">
    <property type="entry name" value="UPF0003"/>
    <property type="match status" value="1"/>
</dbReference>
<sequence length="582" mass="67187">MKIEAQLSDRNTSELKINDLIKQQEIEYKNFFLSYASKKEENIQKNINLYSKIDKLKISNRKKRKEQRKIDRLISEIDLQTVKMEIAMKAMLYKSLILSNNKSIDFYQDKLSEEIDNIYKKYEPLDKSKFLLNSKDDNSTVLPELVKPLNNLNIMKNLVNTFTIQLINNSENIYKTALLSESKFFSYMDSINRSEMGENLNRYLIYMNLDTGKVLSILILIVLIILIQKLIIYLSNLLCKHFKMTEDDIKYVNTHITKIFVWLTTLMIIHLVLVMFAGMQHNSPILTQGFSIVYVILVSILIFRSIHSFAYFKIRSIKQHTEVKDEVFNLSIKAIYLLIILIAIIFILKIFGVDLTALLSGLGIAGAAVAFAAKDTIANVFGSIAILIGDIFEQGDWIETDTVDGTVVEIGLRATTIRTFDNALISVPNVELSNNGVKNWSRRSIGRRIKMSIGVTYESDFDDIKKAIEEIKKMLKIHPGIANEHTSYSNKYRQAKLVSTEDLRGIKRTTLVYLDEFSDSSINILLYCFSRTVDWNEWLKVKEDVMFKIAEILKENNLEFAYPTMTLHQAKQLEDKEDKRIS</sequence>
<evidence type="ECO:0000256" key="1">
    <source>
        <dbReference type="ARBA" id="ARBA00004651"/>
    </source>
</evidence>
<keyword evidence="6 7" id="KW-0472">Membrane</keyword>
<dbReference type="SUPFAM" id="SSF82689">
    <property type="entry name" value="Mechanosensitive channel protein MscS (YggB), C-terminal domain"/>
    <property type="match status" value="1"/>
</dbReference>